<evidence type="ECO:0000256" key="1">
    <source>
        <dbReference type="SAM" id="MobiDB-lite"/>
    </source>
</evidence>
<evidence type="ECO:0000313" key="3">
    <source>
        <dbReference type="Proteomes" id="UP000230233"/>
    </source>
</evidence>
<keyword evidence="3" id="KW-1185">Reference proteome</keyword>
<name>A0A2G5U0Q6_9PELO</name>
<gene>
    <name evidence="2" type="primary">Cnig_chr_IV.g13220</name>
    <name evidence="2" type="ORF">B9Z55_013220</name>
</gene>
<protein>
    <submittedName>
        <fullName evidence="2">Uncharacterized protein</fullName>
    </submittedName>
</protein>
<proteinExistence type="predicted"/>
<dbReference type="EMBL" id="PDUG01000004">
    <property type="protein sequence ID" value="PIC33124.1"/>
    <property type="molecule type" value="Genomic_DNA"/>
</dbReference>
<comment type="caution">
    <text evidence="2">The sequence shown here is derived from an EMBL/GenBank/DDBJ whole genome shotgun (WGS) entry which is preliminary data.</text>
</comment>
<feature type="region of interest" description="Disordered" evidence="1">
    <location>
        <begin position="48"/>
        <end position="75"/>
    </location>
</feature>
<feature type="compositionally biased region" description="Basic and acidic residues" evidence="1">
    <location>
        <begin position="48"/>
        <end position="61"/>
    </location>
</feature>
<dbReference type="Proteomes" id="UP000230233">
    <property type="component" value="Chromosome IV"/>
</dbReference>
<dbReference type="AlphaFoldDB" id="A0A2G5U0Q6"/>
<reference evidence="3" key="1">
    <citation type="submission" date="2017-10" db="EMBL/GenBank/DDBJ databases">
        <title>Rapid genome shrinkage in a self-fertile nematode reveals novel sperm competition proteins.</title>
        <authorList>
            <person name="Yin D."/>
            <person name="Schwarz E.M."/>
            <person name="Thomas C.G."/>
            <person name="Felde R.L."/>
            <person name="Korf I.F."/>
            <person name="Cutter A.D."/>
            <person name="Schartner C.M."/>
            <person name="Ralston E.J."/>
            <person name="Meyer B.J."/>
            <person name="Haag E.S."/>
        </authorList>
    </citation>
    <scope>NUCLEOTIDE SEQUENCE [LARGE SCALE GENOMIC DNA]</scope>
    <source>
        <strain evidence="3">JU1422</strain>
    </source>
</reference>
<evidence type="ECO:0000313" key="2">
    <source>
        <dbReference type="EMBL" id="PIC33124.1"/>
    </source>
</evidence>
<organism evidence="2 3">
    <name type="scientific">Caenorhabditis nigoni</name>
    <dbReference type="NCBI Taxonomy" id="1611254"/>
    <lineage>
        <taxon>Eukaryota</taxon>
        <taxon>Metazoa</taxon>
        <taxon>Ecdysozoa</taxon>
        <taxon>Nematoda</taxon>
        <taxon>Chromadorea</taxon>
        <taxon>Rhabditida</taxon>
        <taxon>Rhabditina</taxon>
        <taxon>Rhabditomorpha</taxon>
        <taxon>Rhabditoidea</taxon>
        <taxon>Rhabditidae</taxon>
        <taxon>Peloderinae</taxon>
        <taxon>Caenorhabditis</taxon>
    </lineage>
</organism>
<sequence length="75" mass="8293">MISETFCVIRGAHFDTGVAVGDLAGSMGSNDRKIKGAVENALYQKLETGKNSKKDSSDIQDRIINYRKQENTDQK</sequence>
<accession>A0A2G5U0Q6</accession>